<comment type="caution">
    <text evidence="2">The sequence shown here is derived from an EMBL/GenBank/DDBJ whole genome shotgun (WGS) entry which is preliminary data.</text>
</comment>
<dbReference type="Pfam" id="PF17765">
    <property type="entry name" value="MLTR_LBD"/>
    <property type="match status" value="1"/>
</dbReference>
<dbReference type="Proteomes" id="UP001501637">
    <property type="component" value="Unassembled WGS sequence"/>
</dbReference>
<dbReference type="InterPro" id="IPR041413">
    <property type="entry name" value="MLTR_LBD"/>
</dbReference>
<dbReference type="PANTHER" id="PTHR35010">
    <property type="entry name" value="BLL4672 PROTEIN-RELATED"/>
    <property type="match status" value="1"/>
</dbReference>
<dbReference type="SMART" id="SM00530">
    <property type="entry name" value="HTH_XRE"/>
    <property type="match status" value="1"/>
</dbReference>
<protein>
    <recommendedName>
        <fullName evidence="1">HTH cro/C1-type domain-containing protein</fullName>
    </recommendedName>
</protein>
<feature type="domain" description="HTH cro/C1-type" evidence="1">
    <location>
        <begin position="35"/>
        <end position="84"/>
    </location>
</feature>
<dbReference type="PANTHER" id="PTHR35010:SF2">
    <property type="entry name" value="BLL4672 PROTEIN"/>
    <property type="match status" value="1"/>
</dbReference>
<name>A0ABP6MQT5_9ACTN</name>
<dbReference type="SUPFAM" id="SSF47413">
    <property type="entry name" value="lambda repressor-like DNA-binding domains"/>
    <property type="match status" value="1"/>
</dbReference>
<dbReference type="Gene3D" id="1.10.260.40">
    <property type="entry name" value="lambda repressor-like DNA-binding domains"/>
    <property type="match status" value="1"/>
</dbReference>
<proteinExistence type="predicted"/>
<dbReference type="InterPro" id="IPR001387">
    <property type="entry name" value="Cro/C1-type_HTH"/>
</dbReference>
<dbReference type="PROSITE" id="PS50943">
    <property type="entry name" value="HTH_CROC1"/>
    <property type="match status" value="1"/>
</dbReference>
<dbReference type="Gene3D" id="3.30.450.180">
    <property type="match status" value="1"/>
</dbReference>
<evidence type="ECO:0000313" key="3">
    <source>
        <dbReference type="Proteomes" id="UP001501637"/>
    </source>
</evidence>
<dbReference type="InterPro" id="IPR010982">
    <property type="entry name" value="Lambda_DNA-bd_dom_sf"/>
</dbReference>
<organism evidence="2 3">
    <name type="scientific">Streptomyces rectiviolaceus</name>
    <dbReference type="NCBI Taxonomy" id="332591"/>
    <lineage>
        <taxon>Bacteria</taxon>
        <taxon>Bacillati</taxon>
        <taxon>Actinomycetota</taxon>
        <taxon>Actinomycetes</taxon>
        <taxon>Kitasatosporales</taxon>
        <taxon>Streptomycetaceae</taxon>
        <taxon>Streptomyces</taxon>
    </lineage>
</organism>
<gene>
    <name evidence="2" type="ORF">GCM10010449_50840</name>
</gene>
<keyword evidence="3" id="KW-1185">Reference proteome</keyword>
<evidence type="ECO:0000259" key="1">
    <source>
        <dbReference type="PROSITE" id="PS50943"/>
    </source>
</evidence>
<reference evidence="3" key="1">
    <citation type="journal article" date="2019" name="Int. J. Syst. Evol. Microbiol.">
        <title>The Global Catalogue of Microorganisms (GCM) 10K type strain sequencing project: providing services to taxonomists for standard genome sequencing and annotation.</title>
        <authorList>
            <consortium name="The Broad Institute Genomics Platform"/>
            <consortium name="The Broad Institute Genome Sequencing Center for Infectious Disease"/>
            <person name="Wu L."/>
            <person name="Ma J."/>
        </authorList>
    </citation>
    <scope>NUCLEOTIDE SEQUENCE [LARGE SCALE GENOMIC DNA]</scope>
    <source>
        <strain evidence="3">JCM 9092</strain>
    </source>
</reference>
<sequence length="213" mass="24143">MTSSAHLKELGEFLKARRAELSPRTVGLPDSGTPRRVAGLRREEVAQLASISTDYYTRLEQGRMQPSVQVLQTLVRALHLQDDQRDYLLDLAGKTGARPRGKARQKVKPQLRRLLDLTATPAIVLGRRMDVLAWNALGAALVTDFSEVPEKERNYVRLLFTDPALRNLYPDWETVARTAVAQLRREAAKYPQDPRLVALVGELSVRDEDFRTW</sequence>
<dbReference type="CDD" id="cd00093">
    <property type="entry name" value="HTH_XRE"/>
    <property type="match status" value="1"/>
</dbReference>
<dbReference type="EMBL" id="BAAAUG010000092">
    <property type="protein sequence ID" value="GAA3122834.1"/>
    <property type="molecule type" value="Genomic_DNA"/>
</dbReference>
<dbReference type="Pfam" id="PF13560">
    <property type="entry name" value="HTH_31"/>
    <property type="match status" value="1"/>
</dbReference>
<accession>A0ABP6MQT5</accession>
<evidence type="ECO:0000313" key="2">
    <source>
        <dbReference type="EMBL" id="GAA3122834.1"/>
    </source>
</evidence>